<dbReference type="InterPro" id="IPR005702">
    <property type="entry name" value="Wzc-like_C"/>
</dbReference>
<evidence type="ECO:0000256" key="5">
    <source>
        <dbReference type="SAM" id="Phobius"/>
    </source>
</evidence>
<name>A0A3D5NAW8_9PROT</name>
<evidence type="ECO:0000313" key="7">
    <source>
        <dbReference type="Proteomes" id="UP000264179"/>
    </source>
</evidence>
<dbReference type="Proteomes" id="UP000264179">
    <property type="component" value="Unassembled WGS sequence"/>
</dbReference>
<reference evidence="6 7" key="1">
    <citation type="journal article" date="2018" name="Nat. Biotechnol.">
        <title>A standardized bacterial taxonomy based on genome phylogeny substantially revises the tree of life.</title>
        <authorList>
            <person name="Parks D.H."/>
            <person name="Chuvochina M."/>
            <person name="Waite D.W."/>
            <person name="Rinke C."/>
            <person name="Skarshewski A."/>
            <person name="Chaumeil P.A."/>
            <person name="Hugenholtz P."/>
        </authorList>
    </citation>
    <scope>NUCLEOTIDE SEQUENCE [LARGE SCALE GENOMIC DNA]</scope>
    <source>
        <strain evidence="6">UBA9881</strain>
    </source>
</reference>
<feature type="transmembrane region" description="Helical" evidence="5">
    <location>
        <begin position="38"/>
        <end position="56"/>
    </location>
</feature>
<evidence type="ECO:0000256" key="4">
    <source>
        <dbReference type="SAM" id="MobiDB-lite"/>
    </source>
</evidence>
<sequence>MTQPPNQSIPAQPPRGGENTRFDPSLGELVGIMWQRRGVALISFAVVLTLAAIVMGQWQPRYRAVAEVGITGHVQGGQTADEGALQGRAVLVSAQEIETLIAEMKSQDVLSAAVAVLRGDGVWAGQGDKTSSAATAFWDGIFGGDNAEAMSAVSTSATPVSEAQLIDRLRAGLEAKRIGNAAVIKVTYQSASAGLSATVLQAVLESHVWWREWRQKQYLRRQLQEATTQYHAAQVELEQHEESLMRWQRDASMFDPEEAKLMLARIYALDEQAEQVGRELATARIALAERLDEHKLSDLLAMSDVARNPIVSQLAARFDGLRSEYVTLDQRYGPKHPVMQSKTRELDDLRAELLSAAQRAAERANRDLERVVLEAAESLKLLRQQRGEWQNRMAARHDRIQGQAGLLRAVEAARAQVLELDRQTQTLQRDLMAFRGDVEILRPAMVPATAEFPTRRDLWLMAVLAAVFGAVVAAMLRHYFDQTIDDDFQPETGLGIRLYARIPDMTAPNMPAVGANAGREAVGHLAVLMRIIRQGKPQPADGVDQAQVIAMASAVSGEGKSHLARSLAGVLAGFGARVLVLNADLHDPDPETDPTVTGDITAVLSGTCGIEDAMGRDALHGFDHLGAKFPVPGNLATGLIESGLGDLMAALRPNYDHIIVDTPPILSVADAMIVMRHADVRLFAVRCGHSKRRDMGHAMDQLRAVGIVPDGVIMNGARPRPAYGVAPSTNAPTEQMS</sequence>
<dbReference type="Gene3D" id="3.40.50.300">
    <property type="entry name" value="P-loop containing nucleotide triphosphate hydrolases"/>
    <property type="match status" value="1"/>
</dbReference>
<feature type="coiled-coil region" evidence="3">
    <location>
        <begin position="216"/>
        <end position="250"/>
    </location>
</feature>
<feature type="compositionally biased region" description="Polar residues" evidence="4">
    <location>
        <begin position="1"/>
        <end position="10"/>
    </location>
</feature>
<keyword evidence="2" id="KW-0067">ATP-binding</keyword>
<dbReference type="SUPFAM" id="SSF52540">
    <property type="entry name" value="P-loop containing nucleoside triphosphate hydrolases"/>
    <property type="match status" value="1"/>
</dbReference>
<accession>A0A3D5NAW8</accession>
<evidence type="ECO:0000313" key="6">
    <source>
        <dbReference type="EMBL" id="HCW67798.1"/>
    </source>
</evidence>
<keyword evidence="5" id="KW-0812">Transmembrane</keyword>
<keyword evidence="5" id="KW-1133">Transmembrane helix</keyword>
<keyword evidence="1" id="KW-0547">Nucleotide-binding</keyword>
<organism evidence="6 7">
    <name type="scientific">Thalassospira lucentensis</name>
    <dbReference type="NCBI Taxonomy" id="168935"/>
    <lineage>
        <taxon>Bacteria</taxon>
        <taxon>Pseudomonadati</taxon>
        <taxon>Pseudomonadota</taxon>
        <taxon>Alphaproteobacteria</taxon>
        <taxon>Rhodospirillales</taxon>
        <taxon>Thalassospiraceae</taxon>
        <taxon>Thalassospira</taxon>
    </lineage>
</organism>
<dbReference type="InterPro" id="IPR050445">
    <property type="entry name" value="Bact_polysacc_biosynth/exp"/>
</dbReference>
<evidence type="ECO:0000256" key="1">
    <source>
        <dbReference type="ARBA" id="ARBA00022741"/>
    </source>
</evidence>
<feature type="region of interest" description="Disordered" evidence="4">
    <location>
        <begin position="1"/>
        <end position="22"/>
    </location>
</feature>
<dbReference type="CDD" id="cd05387">
    <property type="entry name" value="BY-kinase"/>
    <property type="match status" value="1"/>
</dbReference>
<gene>
    <name evidence="6" type="ORF">DHR80_11455</name>
</gene>
<keyword evidence="5" id="KW-0472">Membrane</keyword>
<dbReference type="InterPro" id="IPR027417">
    <property type="entry name" value="P-loop_NTPase"/>
</dbReference>
<dbReference type="AlphaFoldDB" id="A0A3D5NAW8"/>
<dbReference type="PANTHER" id="PTHR32309">
    <property type="entry name" value="TYROSINE-PROTEIN KINASE"/>
    <property type="match status" value="1"/>
</dbReference>
<dbReference type="EMBL" id="DPOP01000092">
    <property type="protein sequence ID" value="HCW67798.1"/>
    <property type="molecule type" value="Genomic_DNA"/>
</dbReference>
<feature type="coiled-coil region" evidence="3">
    <location>
        <begin position="339"/>
        <end position="385"/>
    </location>
</feature>
<evidence type="ECO:0000256" key="2">
    <source>
        <dbReference type="ARBA" id="ARBA00022840"/>
    </source>
</evidence>
<feature type="transmembrane region" description="Helical" evidence="5">
    <location>
        <begin position="458"/>
        <end position="480"/>
    </location>
</feature>
<evidence type="ECO:0008006" key="8">
    <source>
        <dbReference type="Google" id="ProtNLM"/>
    </source>
</evidence>
<proteinExistence type="predicted"/>
<evidence type="ECO:0000256" key="3">
    <source>
        <dbReference type="SAM" id="Coils"/>
    </source>
</evidence>
<comment type="caution">
    <text evidence="6">The sequence shown here is derived from an EMBL/GenBank/DDBJ whole genome shotgun (WGS) entry which is preliminary data.</text>
</comment>
<keyword evidence="3" id="KW-0175">Coiled coil</keyword>
<dbReference type="RefSeq" id="WP_277277620.1">
    <property type="nucleotide sequence ID" value="NZ_DPOP01000092.1"/>
</dbReference>
<dbReference type="PANTHER" id="PTHR32309:SF31">
    <property type="entry name" value="CAPSULAR EXOPOLYSACCHARIDE FAMILY"/>
    <property type="match status" value="1"/>
</dbReference>
<protein>
    <recommendedName>
        <fullName evidence="8">AAA domain-containing protein</fullName>
    </recommendedName>
</protein>